<dbReference type="Pfam" id="PF00698">
    <property type="entry name" value="Acyl_transf_1"/>
    <property type="match status" value="1"/>
</dbReference>
<dbReference type="Gene3D" id="3.40.366.10">
    <property type="entry name" value="Malonyl-Coenzyme A Acyl Carrier Protein, domain 2"/>
    <property type="match status" value="1"/>
</dbReference>
<dbReference type="InterPro" id="IPR001227">
    <property type="entry name" value="Ac_transferase_dom_sf"/>
</dbReference>
<sequence>MLARRLQHTVLSNLCKISRCRLIRSFSEDGKKDGPQDNEPEISKLLDDAANFNEANDTQWATTPYPEGASKELDDLDAPREKLNPRDSSLILFPGQGILKVGDVKEYMHFPAAKELFEIAKECLGYDLLKICLRGPQEKLDRTEYNQPATVVASLAALEKLREERPQVLETCRGVAGYSVGELTALIFSGAMCFEDGIRLVGVRAAAMQKAASQSPQGMIFAYCTQTAEVSSICQNAKTWAMNAGSQIPECSIAIYLYTQAKIFGGCQNSLLYVEENASKMGLRKLKRLPVSGAFHTSLMAPAQEPLKKAIRTIEYQDPIIPVYSNVTAKPYTSARKIPKNLLKQLVRPVKWEQIMHNLYARPPGTAFPRTFDVGSKGSLKAILKQVNAKAWDNCIVV</sequence>
<dbReference type="InterPro" id="IPR016035">
    <property type="entry name" value="Acyl_Trfase/lysoPLipase"/>
</dbReference>
<dbReference type="InterPro" id="IPR014043">
    <property type="entry name" value="Acyl_transferase_dom"/>
</dbReference>
<proteinExistence type="predicted"/>
<evidence type="ECO:0000313" key="4">
    <source>
        <dbReference type="RefSeq" id="XP_015602557.1"/>
    </source>
</evidence>
<name>A0AAJ7C6P1_CEPCN</name>
<evidence type="ECO:0000259" key="2">
    <source>
        <dbReference type="SMART" id="SM00827"/>
    </source>
</evidence>
<dbReference type="Gene3D" id="3.30.70.250">
    <property type="entry name" value="Malonyl-CoA ACP transacylase, ACP-binding"/>
    <property type="match status" value="1"/>
</dbReference>
<dbReference type="CTD" id="39910"/>
<dbReference type="KEGG" id="ccin:107271281"/>
<dbReference type="GeneID" id="107271281"/>
<organism evidence="3 4">
    <name type="scientific">Cephus cinctus</name>
    <name type="common">Wheat stem sawfly</name>
    <dbReference type="NCBI Taxonomy" id="211228"/>
    <lineage>
        <taxon>Eukaryota</taxon>
        <taxon>Metazoa</taxon>
        <taxon>Ecdysozoa</taxon>
        <taxon>Arthropoda</taxon>
        <taxon>Hexapoda</taxon>
        <taxon>Insecta</taxon>
        <taxon>Pterygota</taxon>
        <taxon>Neoptera</taxon>
        <taxon>Endopterygota</taxon>
        <taxon>Hymenoptera</taxon>
        <taxon>Cephoidea</taxon>
        <taxon>Cephidae</taxon>
        <taxon>Cephus</taxon>
    </lineage>
</organism>
<dbReference type="GO" id="GO:0016740">
    <property type="term" value="F:transferase activity"/>
    <property type="evidence" value="ECO:0007669"/>
    <property type="project" value="InterPro"/>
</dbReference>
<protein>
    <submittedName>
        <fullName evidence="4">Probable malonyl-CoA-acyl carrier protein transacylase, mitochondrial</fullName>
    </submittedName>
</protein>
<dbReference type="InterPro" id="IPR052760">
    <property type="entry name" value="Mitochondrial_malonyltrans"/>
</dbReference>
<accession>A0AAJ7C6P1</accession>
<dbReference type="AlphaFoldDB" id="A0AAJ7C6P1"/>
<gene>
    <name evidence="4" type="primary">LOC107271281</name>
</gene>
<keyword evidence="3" id="KW-1185">Reference proteome</keyword>
<dbReference type="SMART" id="SM00827">
    <property type="entry name" value="PKS_AT"/>
    <property type="match status" value="1"/>
</dbReference>
<feature type="region of interest" description="Disordered" evidence="1">
    <location>
        <begin position="28"/>
        <end position="47"/>
    </location>
</feature>
<dbReference type="SUPFAM" id="SSF52151">
    <property type="entry name" value="FabD/lysophospholipase-like"/>
    <property type="match status" value="1"/>
</dbReference>
<dbReference type="RefSeq" id="XP_015602557.1">
    <property type="nucleotide sequence ID" value="XM_015747071.2"/>
</dbReference>
<feature type="domain" description="Malonyl-CoA:ACP transacylase (MAT)" evidence="2">
    <location>
        <begin position="92"/>
        <end position="394"/>
    </location>
</feature>
<dbReference type="Proteomes" id="UP000694920">
    <property type="component" value="Unplaced"/>
</dbReference>
<evidence type="ECO:0000313" key="3">
    <source>
        <dbReference type="Proteomes" id="UP000694920"/>
    </source>
</evidence>
<dbReference type="PANTHER" id="PTHR47170:SF2">
    <property type="entry name" value="MALONYL-COA:ACP TRANSACYLASE (MAT) DOMAIN-CONTAINING PROTEIN"/>
    <property type="match status" value="1"/>
</dbReference>
<evidence type="ECO:0000256" key="1">
    <source>
        <dbReference type="SAM" id="MobiDB-lite"/>
    </source>
</evidence>
<dbReference type="PANTHER" id="PTHR47170">
    <property type="entry name" value="MALONYL-COA ACP TRANSACYLASE, ACP-BINDING"/>
    <property type="match status" value="1"/>
</dbReference>
<reference evidence="4" key="1">
    <citation type="submission" date="2025-08" db="UniProtKB">
        <authorList>
            <consortium name="RefSeq"/>
        </authorList>
    </citation>
    <scope>IDENTIFICATION</scope>
</reference>